<dbReference type="eggNOG" id="ENOG5033I2A">
    <property type="taxonomic scope" value="Bacteria"/>
</dbReference>
<feature type="transmembrane region" description="Helical" evidence="1">
    <location>
        <begin position="40"/>
        <end position="57"/>
    </location>
</feature>
<sequence>MNSRTKYILLILATTAFVLTIYNHNNELTETSFDSIELKYAKRFFGIGVLCAALYFFNKTWRSLVTKIMIGAFGISLVLNLYIFPRVYKTVQLKKIYYEYSEIETCAEMEKRFSTDLKNGKLVYFQFGIGYDIELAKTLKEKYKIKTIGMGCIIQSEKECYNKLLNEYLKENHNDGIIDY</sequence>
<keyword evidence="1" id="KW-0472">Membrane</keyword>
<keyword evidence="1" id="KW-1133">Transmembrane helix</keyword>
<accession>D5BGB1</accession>
<organism evidence="2 3">
    <name type="scientific">Zunongwangia profunda (strain DSM 18752 / CCTCC AB 206139 / SM-A87)</name>
    <name type="common">Wangia profunda</name>
    <dbReference type="NCBI Taxonomy" id="655815"/>
    <lineage>
        <taxon>Bacteria</taxon>
        <taxon>Pseudomonadati</taxon>
        <taxon>Bacteroidota</taxon>
        <taxon>Flavobacteriia</taxon>
        <taxon>Flavobacteriales</taxon>
        <taxon>Flavobacteriaceae</taxon>
        <taxon>Zunongwangia</taxon>
    </lineage>
</organism>
<evidence type="ECO:0000313" key="2">
    <source>
        <dbReference type="EMBL" id="ADF51070.1"/>
    </source>
</evidence>
<evidence type="ECO:0000313" key="3">
    <source>
        <dbReference type="Proteomes" id="UP000001654"/>
    </source>
</evidence>
<dbReference type="Proteomes" id="UP000001654">
    <property type="component" value="Chromosome"/>
</dbReference>
<dbReference type="HOGENOM" id="CLU_1495661_0_0_10"/>
<keyword evidence="1" id="KW-0812">Transmembrane</keyword>
<dbReference type="EMBL" id="CP001650">
    <property type="protein sequence ID" value="ADF51070.1"/>
    <property type="molecule type" value="Genomic_DNA"/>
</dbReference>
<evidence type="ECO:0000256" key="1">
    <source>
        <dbReference type="SAM" id="Phobius"/>
    </source>
</evidence>
<protein>
    <submittedName>
        <fullName evidence="2">Membrane protein</fullName>
    </submittedName>
</protein>
<gene>
    <name evidence="2" type="ordered locus">ZPR_0720</name>
</gene>
<dbReference type="OrthoDB" id="1202475at2"/>
<keyword evidence="3" id="KW-1185">Reference proteome</keyword>
<dbReference type="RefSeq" id="WP_013070223.1">
    <property type="nucleotide sequence ID" value="NC_014041.1"/>
</dbReference>
<proteinExistence type="predicted"/>
<dbReference type="STRING" id="655815.ZPR_0720"/>
<dbReference type="AlphaFoldDB" id="D5BGB1"/>
<reference evidence="2 3" key="1">
    <citation type="journal article" date="2010" name="BMC Genomics">
        <title>The complete genome of Zunongwangia profunda SM-A87 reveals its adaptation to the deep-sea environment and ecological role in sedimentary organic nitrogen degradation.</title>
        <authorList>
            <person name="Qin Q.L."/>
            <person name="Zhang X.Y."/>
            <person name="Wang X.M."/>
            <person name="Liu G.M."/>
            <person name="Chen X.L."/>
            <person name="Xie B.B."/>
            <person name="Dang H.Y."/>
            <person name="Zhou B.C."/>
            <person name="Yu J."/>
            <person name="Zhang Y.Z."/>
        </authorList>
    </citation>
    <scope>NUCLEOTIDE SEQUENCE [LARGE SCALE GENOMIC DNA]</scope>
    <source>
        <strain evidence="3">DSM 18752 / CCTCC AB 206139 / SM-A87</strain>
    </source>
</reference>
<feature type="transmembrane region" description="Helical" evidence="1">
    <location>
        <begin position="64"/>
        <end position="84"/>
    </location>
</feature>
<feature type="transmembrane region" description="Helical" evidence="1">
    <location>
        <begin position="7"/>
        <end position="25"/>
    </location>
</feature>
<dbReference type="KEGG" id="zpr:ZPR_0720"/>
<name>D5BGB1_ZUNPS</name>